<dbReference type="AlphaFoldDB" id="A0AAD1S0M2"/>
<keyword evidence="2" id="KW-1185">Reference proteome</keyword>
<dbReference type="EMBL" id="OW240915">
    <property type="protein sequence ID" value="CAH2283863.1"/>
    <property type="molecule type" value="Genomic_DNA"/>
</dbReference>
<reference evidence="1" key="1">
    <citation type="submission" date="2022-03" db="EMBL/GenBank/DDBJ databases">
        <authorList>
            <person name="Alioto T."/>
            <person name="Alioto T."/>
            <person name="Gomez Garrido J."/>
        </authorList>
    </citation>
    <scope>NUCLEOTIDE SEQUENCE</scope>
</reference>
<protein>
    <submittedName>
        <fullName evidence="1">Uncharacterized protein</fullName>
    </submittedName>
</protein>
<proteinExistence type="predicted"/>
<dbReference type="Proteomes" id="UP001295444">
    <property type="component" value="Chromosome 04"/>
</dbReference>
<evidence type="ECO:0000313" key="1">
    <source>
        <dbReference type="EMBL" id="CAH2283863.1"/>
    </source>
</evidence>
<dbReference type="Gene3D" id="2.60.120.1000">
    <property type="match status" value="1"/>
</dbReference>
<evidence type="ECO:0000313" key="2">
    <source>
        <dbReference type="Proteomes" id="UP001295444"/>
    </source>
</evidence>
<sequence>MGVCALVVPLGHANTFQNNNTGITVIGHDSERRTRVTPCEEAGCYRRELKYTANLSQLNALTKVSESCEQFVRLDCRHLRFLQSSWGWWVSWDGNKMNYWGGANPASGGCACGKSGTCSSPDKICNCDSNDHVWRTDDGFLRDKEALPVQAVHFGDTDEFPVEMAYHTIGKLRCRGQEI</sequence>
<gene>
    <name evidence="1" type="ORF">PECUL_23A026297</name>
</gene>
<accession>A0AAD1S0M2</accession>
<name>A0AAD1S0M2_PELCU</name>
<organism evidence="1 2">
    <name type="scientific">Pelobates cultripes</name>
    <name type="common">Western spadefoot toad</name>
    <dbReference type="NCBI Taxonomy" id="61616"/>
    <lineage>
        <taxon>Eukaryota</taxon>
        <taxon>Metazoa</taxon>
        <taxon>Chordata</taxon>
        <taxon>Craniata</taxon>
        <taxon>Vertebrata</taxon>
        <taxon>Euteleostomi</taxon>
        <taxon>Amphibia</taxon>
        <taxon>Batrachia</taxon>
        <taxon>Anura</taxon>
        <taxon>Pelobatoidea</taxon>
        <taxon>Pelobatidae</taxon>
        <taxon>Pelobates</taxon>
    </lineage>
</organism>